<evidence type="ECO:0000313" key="6">
    <source>
        <dbReference type="EMBL" id="MDQ0228191.1"/>
    </source>
</evidence>
<evidence type="ECO:0000256" key="1">
    <source>
        <dbReference type="ARBA" id="ARBA00005417"/>
    </source>
</evidence>
<dbReference type="CDD" id="cd03230">
    <property type="entry name" value="ABC_DR_subfamily_A"/>
    <property type="match status" value="1"/>
</dbReference>
<dbReference type="InterPro" id="IPR017871">
    <property type="entry name" value="ABC_transporter-like_CS"/>
</dbReference>
<organism evidence="6 7">
    <name type="scientific">Metabacillus niabensis</name>
    <dbReference type="NCBI Taxonomy" id="324854"/>
    <lineage>
        <taxon>Bacteria</taxon>
        <taxon>Bacillati</taxon>
        <taxon>Bacillota</taxon>
        <taxon>Bacilli</taxon>
        <taxon>Bacillales</taxon>
        <taxon>Bacillaceae</taxon>
        <taxon>Metabacillus</taxon>
    </lineage>
</organism>
<sequence length="295" mass="33544">MLLTVEGLSKRYKTNIVVDNIEFDIQPNQCVALLGPNGAGKTTTLQMLSGLLKPDSGQITFQGCKNIDRTQIGFLPQYPSFFPWMTAVEFLYFAGKLSKMEKGKLKDKINNVLHFVDLHHAKNKKIGGFSGGMKQRLGLAQALIHEPKLLILDEPVSALDPTGRRDVLRILEELKKKTSILFSTHILHDAEQVCDEIIMMKAGKVKWSGSIKRLKERTRNGYFFLKTEGDIKSWLSKKDYIREANFSNSSTVTFKLTSNQYCNCLLEDCIKQEITIIHFEERSGTLEDAYMEVMR</sequence>
<keyword evidence="4 6" id="KW-0067">ATP-binding</keyword>
<dbReference type="PROSITE" id="PS00211">
    <property type="entry name" value="ABC_TRANSPORTER_1"/>
    <property type="match status" value="1"/>
</dbReference>
<dbReference type="InterPro" id="IPR003439">
    <property type="entry name" value="ABC_transporter-like_ATP-bd"/>
</dbReference>
<dbReference type="InterPro" id="IPR025302">
    <property type="entry name" value="DrrA1/2-like_C"/>
</dbReference>
<reference evidence="6 7" key="1">
    <citation type="submission" date="2023-07" db="EMBL/GenBank/DDBJ databases">
        <title>Genomic Encyclopedia of Type Strains, Phase IV (KMG-IV): sequencing the most valuable type-strain genomes for metagenomic binning, comparative biology and taxonomic classification.</title>
        <authorList>
            <person name="Goeker M."/>
        </authorList>
    </citation>
    <scope>NUCLEOTIDE SEQUENCE [LARGE SCALE GENOMIC DNA]</scope>
    <source>
        <strain evidence="6 7">DSM 17723</strain>
    </source>
</reference>
<dbReference type="SUPFAM" id="SSF52540">
    <property type="entry name" value="P-loop containing nucleoside triphosphate hydrolases"/>
    <property type="match status" value="1"/>
</dbReference>
<comment type="caution">
    <text evidence="6">The sequence shown here is derived from an EMBL/GenBank/DDBJ whole genome shotgun (WGS) entry which is preliminary data.</text>
</comment>
<evidence type="ECO:0000256" key="3">
    <source>
        <dbReference type="ARBA" id="ARBA00022741"/>
    </source>
</evidence>
<dbReference type="SMART" id="SM00382">
    <property type="entry name" value="AAA"/>
    <property type="match status" value="1"/>
</dbReference>
<evidence type="ECO:0000256" key="4">
    <source>
        <dbReference type="ARBA" id="ARBA00022840"/>
    </source>
</evidence>
<comment type="similarity">
    <text evidence="1">Belongs to the ABC transporter superfamily.</text>
</comment>
<evidence type="ECO:0000259" key="5">
    <source>
        <dbReference type="PROSITE" id="PS50893"/>
    </source>
</evidence>
<keyword evidence="2" id="KW-0813">Transport</keyword>
<dbReference type="PANTHER" id="PTHR43335">
    <property type="entry name" value="ABC TRANSPORTER, ATP-BINDING PROTEIN"/>
    <property type="match status" value="1"/>
</dbReference>
<gene>
    <name evidence="6" type="ORF">J2S02_004571</name>
</gene>
<evidence type="ECO:0000313" key="7">
    <source>
        <dbReference type="Proteomes" id="UP001232245"/>
    </source>
</evidence>
<dbReference type="InterPro" id="IPR027417">
    <property type="entry name" value="P-loop_NTPase"/>
</dbReference>
<dbReference type="PROSITE" id="PS50893">
    <property type="entry name" value="ABC_TRANSPORTER_2"/>
    <property type="match status" value="1"/>
</dbReference>
<dbReference type="GO" id="GO:0005524">
    <property type="term" value="F:ATP binding"/>
    <property type="evidence" value="ECO:0007669"/>
    <property type="project" value="UniProtKB-KW"/>
</dbReference>
<dbReference type="RefSeq" id="WP_174881537.1">
    <property type="nucleotide sequence ID" value="NZ_CADEPK010000367.1"/>
</dbReference>
<dbReference type="EMBL" id="JAUSTZ010000016">
    <property type="protein sequence ID" value="MDQ0228191.1"/>
    <property type="molecule type" value="Genomic_DNA"/>
</dbReference>
<proteinExistence type="inferred from homology"/>
<accession>A0ABT9Z7E8</accession>
<evidence type="ECO:0000256" key="2">
    <source>
        <dbReference type="ARBA" id="ARBA00022448"/>
    </source>
</evidence>
<dbReference type="Pfam" id="PF00005">
    <property type="entry name" value="ABC_tran"/>
    <property type="match status" value="1"/>
</dbReference>
<feature type="domain" description="ABC transporter" evidence="5">
    <location>
        <begin position="3"/>
        <end position="227"/>
    </location>
</feature>
<dbReference type="PANTHER" id="PTHR43335:SF11">
    <property type="entry name" value="ABC TRANSPORTER RELATED"/>
    <property type="match status" value="1"/>
</dbReference>
<protein>
    <submittedName>
        <fullName evidence="6">ABC-2 type transport system ATP-binding protein</fullName>
    </submittedName>
</protein>
<keyword evidence="3" id="KW-0547">Nucleotide-binding</keyword>
<dbReference type="Proteomes" id="UP001232245">
    <property type="component" value="Unassembled WGS sequence"/>
</dbReference>
<dbReference type="InterPro" id="IPR003593">
    <property type="entry name" value="AAA+_ATPase"/>
</dbReference>
<keyword evidence="7" id="KW-1185">Reference proteome</keyword>
<dbReference type="Pfam" id="PF13732">
    <property type="entry name" value="DrrA1-3_C"/>
    <property type="match status" value="1"/>
</dbReference>
<name>A0ABT9Z7E8_9BACI</name>
<dbReference type="Gene3D" id="3.40.50.300">
    <property type="entry name" value="P-loop containing nucleotide triphosphate hydrolases"/>
    <property type="match status" value="1"/>
</dbReference>